<dbReference type="InterPro" id="IPR015655">
    <property type="entry name" value="PP2C"/>
</dbReference>
<dbReference type="EC" id="3.1.3.16" evidence="2"/>
<dbReference type="CDD" id="cd00143">
    <property type="entry name" value="PP2Cc"/>
    <property type="match status" value="1"/>
</dbReference>
<dbReference type="PROSITE" id="PS51746">
    <property type="entry name" value="PPM_2"/>
    <property type="match status" value="1"/>
</dbReference>
<organism evidence="2 4">
    <name type="scientific">Iodobacter fluviatilis</name>
    <dbReference type="NCBI Taxonomy" id="537"/>
    <lineage>
        <taxon>Bacteria</taxon>
        <taxon>Pseudomonadati</taxon>
        <taxon>Pseudomonadota</taxon>
        <taxon>Betaproteobacteria</taxon>
        <taxon>Neisseriales</taxon>
        <taxon>Chitinibacteraceae</taxon>
        <taxon>Iodobacter</taxon>
    </lineage>
</organism>
<dbReference type="AlphaFoldDB" id="A0A377SWH9"/>
<feature type="domain" description="PPM-type phosphatase" evidence="1">
    <location>
        <begin position="4"/>
        <end position="257"/>
    </location>
</feature>
<evidence type="ECO:0000313" key="5">
    <source>
        <dbReference type="Proteomes" id="UP000295794"/>
    </source>
</evidence>
<protein>
    <submittedName>
        <fullName evidence="3">Protein phosphatase</fullName>
    </submittedName>
    <submittedName>
        <fullName evidence="2">Serine/threonine phosphatase stp</fullName>
        <ecNumber evidence="2">3.1.3.16</ecNumber>
    </submittedName>
</protein>
<dbReference type="Gene3D" id="3.60.40.10">
    <property type="entry name" value="PPM-type phosphatase domain"/>
    <property type="match status" value="1"/>
</dbReference>
<evidence type="ECO:0000259" key="1">
    <source>
        <dbReference type="PROSITE" id="PS51746"/>
    </source>
</evidence>
<evidence type="ECO:0000313" key="4">
    <source>
        <dbReference type="Proteomes" id="UP000255108"/>
    </source>
</evidence>
<name>A0A377SWH9_9NEIS</name>
<reference evidence="2 4" key="1">
    <citation type="submission" date="2018-06" db="EMBL/GenBank/DDBJ databases">
        <authorList>
            <consortium name="Pathogen Informatics"/>
            <person name="Doyle S."/>
        </authorList>
    </citation>
    <scope>NUCLEOTIDE SEQUENCE [LARGE SCALE GENOMIC DNA]</scope>
    <source>
        <strain evidence="2 4">NCTC11159</strain>
    </source>
</reference>
<dbReference type="InterPro" id="IPR001932">
    <property type="entry name" value="PPM-type_phosphatase-like_dom"/>
</dbReference>
<dbReference type="Pfam" id="PF13672">
    <property type="entry name" value="PP2C_2"/>
    <property type="match status" value="1"/>
</dbReference>
<dbReference type="SUPFAM" id="SSF81606">
    <property type="entry name" value="PP2C-like"/>
    <property type="match status" value="1"/>
</dbReference>
<dbReference type="PANTHER" id="PTHR47992">
    <property type="entry name" value="PROTEIN PHOSPHATASE"/>
    <property type="match status" value="1"/>
</dbReference>
<dbReference type="EMBL" id="SMBT01000004">
    <property type="protein sequence ID" value="TCU88179.1"/>
    <property type="molecule type" value="Genomic_DNA"/>
</dbReference>
<proteinExistence type="predicted"/>
<reference evidence="3 5" key="2">
    <citation type="submission" date="2019-03" db="EMBL/GenBank/DDBJ databases">
        <title>Genomic Encyclopedia of Type Strains, Phase IV (KMG-IV): sequencing the most valuable type-strain genomes for metagenomic binning, comparative biology and taxonomic classification.</title>
        <authorList>
            <person name="Goeker M."/>
        </authorList>
    </citation>
    <scope>NUCLEOTIDE SEQUENCE [LARGE SCALE GENOMIC DNA]</scope>
    <source>
        <strain evidence="3 5">DSM 3764</strain>
    </source>
</reference>
<gene>
    <name evidence="2" type="primary">stp_2</name>
    <name evidence="3" type="ORF">EV682_104353</name>
    <name evidence="2" type="ORF">NCTC11159_04260</name>
</gene>
<dbReference type="NCBIfam" id="NF033484">
    <property type="entry name" value="Stp1_PP2C_phos"/>
    <property type="match status" value="1"/>
</dbReference>
<sequence>MLNLSQALEMAGLTDSGLHRDHNEDTIHFNAEKGLVVLADGMGGYNAGEVASGIAVEMVCHVVHDAMQSNFPLHLQRPDSLWPAAHDVLMAAVHYANQSIYGTAQSQPQCAGMGTTLVCALFYDSRLAVAHVGDSRLYRLRGEEFTQLTRDHSFLQEQIDSGIITAEDARHSTYKNLVTRAVGIESGVQAELHEHAVLPGDIYLFCSDGLSDMADDGDIADTITAFSSNIALGSRQLIQLANDMGGKDNISAILVRVKEAFPANTGLWSKMSAWFT</sequence>
<evidence type="ECO:0000313" key="2">
    <source>
        <dbReference type="EMBL" id="STR45680.1"/>
    </source>
</evidence>
<keyword evidence="5" id="KW-1185">Reference proteome</keyword>
<keyword evidence="2" id="KW-0378">Hydrolase</keyword>
<evidence type="ECO:0000313" key="3">
    <source>
        <dbReference type="EMBL" id="TCU88179.1"/>
    </source>
</evidence>
<dbReference type="RefSeq" id="WP_207916519.1">
    <property type="nucleotide sequence ID" value="NZ_CAWOLO010000004.1"/>
</dbReference>
<dbReference type="SMART" id="SM00332">
    <property type="entry name" value="PP2Cc"/>
    <property type="match status" value="1"/>
</dbReference>
<dbReference type="EMBL" id="UGHR01000004">
    <property type="protein sequence ID" value="STR45680.1"/>
    <property type="molecule type" value="Genomic_DNA"/>
</dbReference>
<dbReference type="GO" id="GO:0004722">
    <property type="term" value="F:protein serine/threonine phosphatase activity"/>
    <property type="evidence" value="ECO:0007669"/>
    <property type="project" value="UniProtKB-EC"/>
</dbReference>
<dbReference type="Proteomes" id="UP000295794">
    <property type="component" value="Unassembled WGS sequence"/>
</dbReference>
<dbReference type="InterPro" id="IPR036457">
    <property type="entry name" value="PPM-type-like_dom_sf"/>
</dbReference>
<accession>A0A377SWH9</accession>
<dbReference type="Proteomes" id="UP000255108">
    <property type="component" value="Unassembled WGS sequence"/>
</dbReference>
<dbReference type="SMART" id="SM00331">
    <property type="entry name" value="PP2C_SIG"/>
    <property type="match status" value="1"/>
</dbReference>